<feature type="transmembrane region" description="Helical" evidence="7">
    <location>
        <begin position="343"/>
        <end position="363"/>
    </location>
</feature>
<dbReference type="HOGENOM" id="CLU_658286_0_0_2"/>
<dbReference type="KEGG" id="hbu:Hbut_1170"/>
<keyword evidence="4 7" id="KW-0812">Transmembrane</keyword>
<dbReference type="GO" id="GO:0016020">
    <property type="term" value="C:membrane"/>
    <property type="evidence" value="ECO:0007669"/>
    <property type="project" value="UniProtKB-SubCell"/>
</dbReference>
<dbReference type="eggNOG" id="arCOG01389">
    <property type="taxonomic scope" value="Archaea"/>
</dbReference>
<evidence type="ECO:0000256" key="5">
    <source>
        <dbReference type="ARBA" id="ARBA00022989"/>
    </source>
</evidence>
<accession>A2BLZ4</accession>
<evidence type="ECO:0000313" key="9">
    <source>
        <dbReference type="EMBL" id="ABM81005.1"/>
    </source>
</evidence>
<dbReference type="GO" id="GO:0016757">
    <property type="term" value="F:glycosyltransferase activity"/>
    <property type="evidence" value="ECO:0007669"/>
    <property type="project" value="UniProtKB-KW"/>
</dbReference>
<proteinExistence type="predicted"/>
<dbReference type="OrthoDB" id="46222at2157"/>
<feature type="transmembrane region" description="Helical" evidence="7">
    <location>
        <begin position="369"/>
        <end position="388"/>
    </location>
</feature>
<dbReference type="SUPFAM" id="SSF53448">
    <property type="entry name" value="Nucleotide-diphospho-sugar transferases"/>
    <property type="match status" value="1"/>
</dbReference>
<dbReference type="EnsemblBacteria" id="ABM81005">
    <property type="protein sequence ID" value="ABM81005"/>
    <property type="gene ID" value="Hbut_1170"/>
</dbReference>
<protein>
    <submittedName>
        <fullName evidence="9">Universally conserved protein</fullName>
    </submittedName>
</protein>
<keyword evidence="6 7" id="KW-0472">Membrane</keyword>
<dbReference type="Gene3D" id="3.90.550.10">
    <property type="entry name" value="Spore Coat Polysaccharide Biosynthesis Protein SpsA, Chain A"/>
    <property type="match status" value="1"/>
</dbReference>
<name>A2BLZ4_HYPBU</name>
<reference evidence="9 10" key="1">
    <citation type="journal article" date="2007" name="Archaea">
        <title>The genome of Hyperthermus butylicus: a sulfur-reducing, peptide fermenting, neutrophilic Crenarchaeote growing up to 108 degrees C.</title>
        <authorList>
            <person name="Brugger K."/>
            <person name="Chen L."/>
            <person name="Stark M."/>
            <person name="Zibat A."/>
            <person name="Redder P."/>
            <person name="Ruepp A."/>
            <person name="Awayez M."/>
            <person name="She Q."/>
            <person name="Garrett R.A."/>
            <person name="Klenk H.P."/>
        </authorList>
    </citation>
    <scope>NUCLEOTIDE SEQUENCE [LARGE SCALE GENOMIC DNA]</scope>
    <source>
        <strain evidence="10">DSM 5456 / JCM 9403 / PLM1-5</strain>
    </source>
</reference>
<evidence type="ECO:0000256" key="7">
    <source>
        <dbReference type="SAM" id="Phobius"/>
    </source>
</evidence>
<dbReference type="Pfam" id="PF13632">
    <property type="entry name" value="Glyco_trans_2_3"/>
    <property type="match status" value="1"/>
</dbReference>
<dbReference type="Proteomes" id="UP000002593">
    <property type="component" value="Chromosome"/>
</dbReference>
<dbReference type="GeneID" id="4782525"/>
<dbReference type="CAZy" id="GT2">
    <property type="family name" value="Glycosyltransferase Family 2"/>
</dbReference>
<dbReference type="STRING" id="415426.Hbut_1170"/>
<organism evidence="9 10">
    <name type="scientific">Hyperthermus butylicus (strain DSM 5456 / JCM 9403 / PLM1-5)</name>
    <dbReference type="NCBI Taxonomy" id="415426"/>
    <lineage>
        <taxon>Archaea</taxon>
        <taxon>Thermoproteota</taxon>
        <taxon>Thermoprotei</taxon>
        <taxon>Desulfurococcales</taxon>
        <taxon>Pyrodictiaceae</taxon>
        <taxon>Hyperthermus</taxon>
    </lineage>
</organism>
<keyword evidence="10" id="KW-1185">Reference proteome</keyword>
<evidence type="ECO:0000313" key="10">
    <source>
        <dbReference type="Proteomes" id="UP000002593"/>
    </source>
</evidence>
<comment type="subcellular location">
    <subcellularLocation>
        <location evidence="1">Membrane</location>
        <topology evidence="1">Multi-pass membrane protein</topology>
    </subcellularLocation>
</comment>
<dbReference type="RefSeq" id="WP_011822323.1">
    <property type="nucleotide sequence ID" value="NC_008818.1"/>
</dbReference>
<evidence type="ECO:0000259" key="8">
    <source>
        <dbReference type="Pfam" id="PF13632"/>
    </source>
</evidence>
<dbReference type="PANTHER" id="PTHR43867">
    <property type="entry name" value="CELLULOSE SYNTHASE CATALYTIC SUBUNIT A [UDP-FORMING]"/>
    <property type="match status" value="1"/>
</dbReference>
<evidence type="ECO:0000256" key="4">
    <source>
        <dbReference type="ARBA" id="ARBA00022692"/>
    </source>
</evidence>
<evidence type="ECO:0000256" key="3">
    <source>
        <dbReference type="ARBA" id="ARBA00022679"/>
    </source>
</evidence>
<dbReference type="EMBL" id="CP000493">
    <property type="protein sequence ID" value="ABM81005.1"/>
    <property type="molecule type" value="Genomic_DNA"/>
</dbReference>
<dbReference type="InterPro" id="IPR050321">
    <property type="entry name" value="Glycosyltr_2/OpgH_subfam"/>
</dbReference>
<feature type="transmembrane region" description="Helical" evidence="7">
    <location>
        <begin position="400"/>
        <end position="423"/>
    </location>
</feature>
<keyword evidence="5 7" id="KW-1133">Transmembrane helix</keyword>
<gene>
    <name evidence="9" type="ordered locus">Hbut_1170</name>
</gene>
<dbReference type="InterPro" id="IPR029044">
    <property type="entry name" value="Nucleotide-diphossugar_trans"/>
</dbReference>
<sequence>MGFFEDAVIEYFFKELYWWPIVLRETAIDILFILYVISSAVLGVYAVFYISSFIEFLMNGSPRPRGYIRKMSPYGWPRVGIIVPVYNDYEVLSSLEAIMRIDYPYVITIVVDDSTDSSLSHEISNISVRSNGRILHLKREGRKGLKAGALNEAIEILLEMYNVDYILILDADFEPPSDMVLKLVELAFDEEADIVQGYQRHVKGSNTLFGLLYRASMAGAIINIVGRYWLRLFPFFTGSCGLISRRVLEAVRFREGSLSEDFRLTIDAALSIPNLKVIASHEAYANGSVPRTQRAFWRQQIRWSVGTLDEFFKTFVDAVSSENLTFTEKIGYILQGLFFTNGLWVYVNTIVPLILALAGYGRLELVWPIGVYLWLIGIETLVVAGCILEKCGYMNSVVVAGYMILMIYYTALIHAIGTLKYLITRRAVWHVTSKRGKYERFYSD</sequence>
<keyword evidence="3" id="KW-0808">Transferase</keyword>
<dbReference type="PANTHER" id="PTHR43867:SF2">
    <property type="entry name" value="CELLULOSE SYNTHASE CATALYTIC SUBUNIT A [UDP-FORMING]"/>
    <property type="match status" value="1"/>
</dbReference>
<evidence type="ECO:0000256" key="2">
    <source>
        <dbReference type="ARBA" id="ARBA00022676"/>
    </source>
</evidence>
<dbReference type="AlphaFoldDB" id="A2BLZ4"/>
<keyword evidence="2" id="KW-0328">Glycosyltransferase</keyword>
<feature type="domain" description="Glycosyltransferase 2-like" evidence="8">
    <location>
        <begin position="165"/>
        <end position="372"/>
    </location>
</feature>
<evidence type="ECO:0000256" key="6">
    <source>
        <dbReference type="ARBA" id="ARBA00023136"/>
    </source>
</evidence>
<evidence type="ECO:0000256" key="1">
    <source>
        <dbReference type="ARBA" id="ARBA00004141"/>
    </source>
</evidence>
<dbReference type="CDD" id="cd06423">
    <property type="entry name" value="CESA_like"/>
    <property type="match status" value="1"/>
</dbReference>
<feature type="transmembrane region" description="Helical" evidence="7">
    <location>
        <begin position="32"/>
        <end position="57"/>
    </location>
</feature>
<dbReference type="InterPro" id="IPR001173">
    <property type="entry name" value="Glyco_trans_2-like"/>
</dbReference>